<protein>
    <submittedName>
        <fullName evidence="1">Uncharacterized protein</fullName>
    </submittedName>
</protein>
<reference evidence="1" key="1">
    <citation type="submission" date="2023-03" db="EMBL/GenBank/DDBJ databases">
        <title>Massive genome expansion in bonnet fungi (Mycena s.s.) driven by repeated elements and novel gene families across ecological guilds.</title>
        <authorList>
            <consortium name="Lawrence Berkeley National Laboratory"/>
            <person name="Harder C.B."/>
            <person name="Miyauchi S."/>
            <person name="Viragh M."/>
            <person name="Kuo A."/>
            <person name="Thoen E."/>
            <person name="Andreopoulos B."/>
            <person name="Lu D."/>
            <person name="Skrede I."/>
            <person name="Drula E."/>
            <person name="Henrissat B."/>
            <person name="Morin E."/>
            <person name="Kohler A."/>
            <person name="Barry K."/>
            <person name="LaButti K."/>
            <person name="Morin E."/>
            <person name="Salamov A."/>
            <person name="Lipzen A."/>
            <person name="Mereny Z."/>
            <person name="Hegedus B."/>
            <person name="Baldrian P."/>
            <person name="Stursova M."/>
            <person name="Weitz H."/>
            <person name="Taylor A."/>
            <person name="Grigoriev I.V."/>
            <person name="Nagy L.G."/>
            <person name="Martin F."/>
            <person name="Kauserud H."/>
        </authorList>
    </citation>
    <scope>NUCLEOTIDE SEQUENCE</scope>
    <source>
        <strain evidence="1">CBHHK067</strain>
    </source>
</reference>
<keyword evidence="2" id="KW-1185">Reference proteome</keyword>
<evidence type="ECO:0000313" key="2">
    <source>
        <dbReference type="Proteomes" id="UP001221757"/>
    </source>
</evidence>
<accession>A0AAD7DA99</accession>
<comment type="caution">
    <text evidence="1">The sequence shown here is derived from an EMBL/GenBank/DDBJ whole genome shotgun (WGS) entry which is preliminary data.</text>
</comment>
<evidence type="ECO:0000313" key="1">
    <source>
        <dbReference type="EMBL" id="KAJ7681687.1"/>
    </source>
</evidence>
<sequence>MQRRSHLFQIPLDLSLGPGLDSCQAYPFQIPLDLSLGSESSHEVFTNEPSQPACICSCSGATAESACSAGRLGGDHDGAAREKPARAVPAGSGDVLDRVLQDGVAPSQATVYPRNNMYVRLEDHKMVLGDRNMEMGNIFQRFIPVQVALTQAFRSSIRTTTHQVGLGSAGLNVALLWVSSPTLTAELALTSSLALQLEPPRRGTLESG</sequence>
<name>A0AAD7DA99_MYCRO</name>
<gene>
    <name evidence="1" type="ORF">B0H17DRAFT_1138284</name>
</gene>
<dbReference type="AlphaFoldDB" id="A0AAD7DA99"/>
<organism evidence="1 2">
    <name type="scientific">Mycena rosella</name>
    <name type="common">Pink bonnet</name>
    <name type="synonym">Agaricus rosellus</name>
    <dbReference type="NCBI Taxonomy" id="1033263"/>
    <lineage>
        <taxon>Eukaryota</taxon>
        <taxon>Fungi</taxon>
        <taxon>Dikarya</taxon>
        <taxon>Basidiomycota</taxon>
        <taxon>Agaricomycotina</taxon>
        <taxon>Agaricomycetes</taxon>
        <taxon>Agaricomycetidae</taxon>
        <taxon>Agaricales</taxon>
        <taxon>Marasmiineae</taxon>
        <taxon>Mycenaceae</taxon>
        <taxon>Mycena</taxon>
    </lineage>
</organism>
<dbReference type="EMBL" id="JARKIE010000115">
    <property type="protein sequence ID" value="KAJ7681687.1"/>
    <property type="molecule type" value="Genomic_DNA"/>
</dbReference>
<proteinExistence type="predicted"/>
<dbReference type="Proteomes" id="UP001221757">
    <property type="component" value="Unassembled WGS sequence"/>
</dbReference>